<feature type="region of interest" description="Disordered" evidence="1">
    <location>
        <begin position="1"/>
        <end position="26"/>
    </location>
</feature>
<evidence type="ECO:0000256" key="1">
    <source>
        <dbReference type="SAM" id="MobiDB-lite"/>
    </source>
</evidence>
<name>A0ABN9RUT4_9DINO</name>
<dbReference type="Proteomes" id="UP001189429">
    <property type="component" value="Unassembled WGS sequence"/>
</dbReference>
<gene>
    <name evidence="2" type="ORF">PCOR1329_LOCUS23943</name>
</gene>
<organism evidence="2 3">
    <name type="scientific">Prorocentrum cordatum</name>
    <dbReference type="NCBI Taxonomy" id="2364126"/>
    <lineage>
        <taxon>Eukaryota</taxon>
        <taxon>Sar</taxon>
        <taxon>Alveolata</taxon>
        <taxon>Dinophyceae</taxon>
        <taxon>Prorocentrales</taxon>
        <taxon>Prorocentraceae</taxon>
        <taxon>Prorocentrum</taxon>
    </lineage>
</organism>
<evidence type="ECO:0000313" key="2">
    <source>
        <dbReference type="EMBL" id="CAK0823098.1"/>
    </source>
</evidence>
<dbReference type="EMBL" id="CAUYUJ010008180">
    <property type="protein sequence ID" value="CAK0823098.1"/>
    <property type="molecule type" value="Genomic_DNA"/>
</dbReference>
<protein>
    <submittedName>
        <fullName evidence="2">Uncharacterized protein</fullName>
    </submittedName>
</protein>
<sequence length="245" mass="25947">MAAGCRPRRPRRRVPGLHGDPPPRPAATLVAAVDSAAAGRRPAALRERRPALQASLPRRPAAAAAVVFAIAATGSPVVGGAEEWRVINNATVHGEWVIAEVSFFSDDDCRQRIEVVEDRLGLHPTASAPQGLAGRCRAPGRGVLGQVPGEGLRGYCSWCGEGNACCKRGAVDDPPECAGVTSFSRSHHECVAVRTASTCRCPGTPSTATRPAPPQRRALAPLVVRPARWWSAVCWRLAPRSRRGA</sequence>
<accession>A0ABN9RUT4</accession>
<comment type="caution">
    <text evidence="2">The sequence shown here is derived from an EMBL/GenBank/DDBJ whole genome shotgun (WGS) entry which is preliminary data.</text>
</comment>
<proteinExistence type="predicted"/>
<keyword evidence="3" id="KW-1185">Reference proteome</keyword>
<reference evidence="2" key="1">
    <citation type="submission" date="2023-10" db="EMBL/GenBank/DDBJ databases">
        <authorList>
            <person name="Chen Y."/>
            <person name="Shah S."/>
            <person name="Dougan E. K."/>
            <person name="Thang M."/>
            <person name="Chan C."/>
        </authorList>
    </citation>
    <scope>NUCLEOTIDE SEQUENCE [LARGE SCALE GENOMIC DNA]</scope>
</reference>
<feature type="compositionally biased region" description="Basic residues" evidence="1">
    <location>
        <begin position="1"/>
        <end position="15"/>
    </location>
</feature>
<evidence type="ECO:0000313" key="3">
    <source>
        <dbReference type="Proteomes" id="UP001189429"/>
    </source>
</evidence>